<evidence type="ECO:0000256" key="6">
    <source>
        <dbReference type="ARBA" id="ARBA00022840"/>
    </source>
</evidence>
<dbReference type="Gene3D" id="3.40.50.620">
    <property type="entry name" value="HUPs"/>
    <property type="match status" value="1"/>
</dbReference>
<evidence type="ECO:0000259" key="8">
    <source>
        <dbReference type="Pfam" id="PF01467"/>
    </source>
</evidence>
<dbReference type="UniPathway" id="UPA00253"/>
<dbReference type="AlphaFoldDB" id="A0A6J7AVW5"/>
<evidence type="ECO:0000256" key="5">
    <source>
        <dbReference type="ARBA" id="ARBA00022741"/>
    </source>
</evidence>
<sequence length="137" mass="15304">MTRAAFADLEGIEVSTVELDRGGDTYTVDTLIALQEARPDDEHWLIVGSDVARQLDTWHRPDVVRSLTRMVVYERPGSVGARPPASWPFELVDLPLIDVSSTDIRDRVRRGEPIDGLVPPSVADIVRRRGLYREVAA</sequence>
<evidence type="ECO:0000256" key="7">
    <source>
        <dbReference type="ARBA" id="ARBA00023027"/>
    </source>
</evidence>
<protein>
    <submittedName>
        <fullName evidence="9">Unannotated protein</fullName>
    </submittedName>
</protein>
<dbReference type="InterPro" id="IPR014729">
    <property type="entry name" value="Rossmann-like_a/b/a_fold"/>
</dbReference>
<dbReference type="CDD" id="cd02165">
    <property type="entry name" value="NMNAT"/>
    <property type="match status" value="1"/>
</dbReference>
<dbReference type="Pfam" id="PF01467">
    <property type="entry name" value="CTP_transf_like"/>
    <property type="match status" value="1"/>
</dbReference>
<keyword evidence="7" id="KW-0520">NAD</keyword>
<name>A0A6J7AVW5_9ZZZZ</name>
<dbReference type="EMBL" id="CAFABA010000278">
    <property type="protein sequence ID" value="CAB4836975.1"/>
    <property type="molecule type" value="Genomic_DNA"/>
</dbReference>
<dbReference type="GO" id="GO:0009435">
    <property type="term" value="P:NAD+ biosynthetic process"/>
    <property type="evidence" value="ECO:0007669"/>
    <property type="project" value="UniProtKB-UniPathway"/>
</dbReference>
<dbReference type="InterPro" id="IPR005248">
    <property type="entry name" value="NadD/NMNAT"/>
</dbReference>
<reference evidence="9" key="1">
    <citation type="submission" date="2020-05" db="EMBL/GenBank/DDBJ databases">
        <authorList>
            <person name="Chiriac C."/>
            <person name="Salcher M."/>
            <person name="Ghai R."/>
            <person name="Kavagutti S V."/>
        </authorList>
    </citation>
    <scope>NUCLEOTIDE SEQUENCE</scope>
</reference>
<gene>
    <name evidence="9" type="ORF">UFOPK3139_03423</name>
</gene>
<dbReference type="InterPro" id="IPR004821">
    <property type="entry name" value="Cyt_trans-like"/>
</dbReference>
<keyword evidence="2" id="KW-0662">Pyridine nucleotide biosynthesis</keyword>
<accession>A0A6J7AVW5</accession>
<evidence type="ECO:0000256" key="2">
    <source>
        <dbReference type="ARBA" id="ARBA00022642"/>
    </source>
</evidence>
<comment type="pathway">
    <text evidence="1">Cofactor biosynthesis; NAD(+) biosynthesis.</text>
</comment>
<proteinExistence type="predicted"/>
<dbReference type="GO" id="GO:0005524">
    <property type="term" value="F:ATP binding"/>
    <property type="evidence" value="ECO:0007669"/>
    <property type="project" value="UniProtKB-KW"/>
</dbReference>
<evidence type="ECO:0000256" key="1">
    <source>
        <dbReference type="ARBA" id="ARBA00004790"/>
    </source>
</evidence>
<keyword evidence="6" id="KW-0067">ATP-binding</keyword>
<dbReference type="PANTHER" id="PTHR39321:SF3">
    <property type="entry name" value="PHOSPHOPANTETHEINE ADENYLYLTRANSFERASE"/>
    <property type="match status" value="1"/>
</dbReference>
<keyword evidence="4" id="KW-0548">Nucleotidyltransferase</keyword>
<evidence type="ECO:0000256" key="3">
    <source>
        <dbReference type="ARBA" id="ARBA00022679"/>
    </source>
</evidence>
<evidence type="ECO:0000256" key="4">
    <source>
        <dbReference type="ARBA" id="ARBA00022695"/>
    </source>
</evidence>
<organism evidence="9">
    <name type="scientific">freshwater metagenome</name>
    <dbReference type="NCBI Taxonomy" id="449393"/>
    <lineage>
        <taxon>unclassified sequences</taxon>
        <taxon>metagenomes</taxon>
        <taxon>ecological metagenomes</taxon>
    </lineage>
</organism>
<feature type="domain" description="Cytidyltransferase-like" evidence="8">
    <location>
        <begin position="1"/>
        <end position="107"/>
    </location>
</feature>
<keyword evidence="5" id="KW-0547">Nucleotide-binding</keyword>
<dbReference type="SUPFAM" id="SSF52374">
    <property type="entry name" value="Nucleotidylyl transferase"/>
    <property type="match status" value="1"/>
</dbReference>
<dbReference type="PANTHER" id="PTHR39321">
    <property type="entry name" value="NICOTINATE-NUCLEOTIDE ADENYLYLTRANSFERASE-RELATED"/>
    <property type="match status" value="1"/>
</dbReference>
<keyword evidence="3" id="KW-0808">Transferase</keyword>
<dbReference type="GO" id="GO:0070566">
    <property type="term" value="F:adenylyltransferase activity"/>
    <property type="evidence" value="ECO:0007669"/>
    <property type="project" value="UniProtKB-ARBA"/>
</dbReference>
<evidence type="ECO:0000313" key="9">
    <source>
        <dbReference type="EMBL" id="CAB4836975.1"/>
    </source>
</evidence>